<dbReference type="EMBL" id="BARS01021451">
    <property type="protein sequence ID" value="GAG03752.1"/>
    <property type="molecule type" value="Genomic_DNA"/>
</dbReference>
<organism evidence="1">
    <name type="scientific">marine sediment metagenome</name>
    <dbReference type="NCBI Taxonomy" id="412755"/>
    <lineage>
        <taxon>unclassified sequences</taxon>
        <taxon>metagenomes</taxon>
        <taxon>ecological metagenomes</taxon>
    </lineage>
</organism>
<evidence type="ECO:0000313" key="1">
    <source>
        <dbReference type="EMBL" id="GAG03752.1"/>
    </source>
</evidence>
<name>X0UX23_9ZZZZ</name>
<accession>X0UX23</accession>
<dbReference type="AlphaFoldDB" id="X0UX23"/>
<comment type="caution">
    <text evidence="1">The sequence shown here is derived from an EMBL/GenBank/DDBJ whole genome shotgun (WGS) entry which is preliminary data.</text>
</comment>
<protein>
    <submittedName>
        <fullName evidence="1">Uncharacterized protein</fullName>
    </submittedName>
</protein>
<gene>
    <name evidence="1" type="ORF">S01H1_34449</name>
</gene>
<proteinExistence type="predicted"/>
<sequence length="54" mass="5614">MLYATAVVEPGDDSGIATTELLPALDLLHPWGVKLAAVAPGGGSEPKPSWVMFH</sequence>
<reference evidence="1" key="1">
    <citation type="journal article" date="2014" name="Front. Microbiol.">
        <title>High frequency of phylogenetically diverse reductive dehalogenase-homologous genes in deep subseafloor sedimentary metagenomes.</title>
        <authorList>
            <person name="Kawai M."/>
            <person name="Futagami T."/>
            <person name="Toyoda A."/>
            <person name="Takaki Y."/>
            <person name="Nishi S."/>
            <person name="Hori S."/>
            <person name="Arai W."/>
            <person name="Tsubouchi T."/>
            <person name="Morono Y."/>
            <person name="Uchiyama I."/>
            <person name="Ito T."/>
            <person name="Fujiyama A."/>
            <person name="Inagaki F."/>
            <person name="Takami H."/>
        </authorList>
    </citation>
    <scope>NUCLEOTIDE SEQUENCE</scope>
    <source>
        <strain evidence="1">Expedition CK06-06</strain>
    </source>
</reference>